<dbReference type="AlphaFoldDB" id="A0A9W6XM46"/>
<name>A0A9W6XM46_9STRA</name>
<gene>
    <name evidence="1" type="ORF">Pfra01_001381600</name>
</gene>
<evidence type="ECO:0000313" key="2">
    <source>
        <dbReference type="Proteomes" id="UP001165121"/>
    </source>
</evidence>
<keyword evidence="2" id="KW-1185">Reference proteome</keyword>
<reference evidence="1" key="1">
    <citation type="submission" date="2023-04" db="EMBL/GenBank/DDBJ databases">
        <title>Phytophthora fragariaefolia NBRC 109709.</title>
        <authorList>
            <person name="Ichikawa N."/>
            <person name="Sato H."/>
            <person name="Tonouchi N."/>
        </authorList>
    </citation>
    <scope>NUCLEOTIDE SEQUENCE</scope>
    <source>
        <strain evidence="1">NBRC 109709</strain>
    </source>
</reference>
<proteinExistence type="predicted"/>
<dbReference type="OrthoDB" id="10604074at2759"/>
<accession>A0A9W6XM46</accession>
<organism evidence="1 2">
    <name type="scientific">Phytophthora fragariaefolia</name>
    <dbReference type="NCBI Taxonomy" id="1490495"/>
    <lineage>
        <taxon>Eukaryota</taxon>
        <taxon>Sar</taxon>
        <taxon>Stramenopiles</taxon>
        <taxon>Oomycota</taxon>
        <taxon>Peronosporomycetes</taxon>
        <taxon>Peronosporales</taxon>
        <taxon>Peronosporaceae</taxon>
        <taxon>Phytophthora</taxon>
    </lineage>
</organism>
<comment type="caution">
    <text evidence="1">The sequence shown here is derived from an EMBL/GenBank/DDBJ whole genome shotgun (WGS) entry which is preliminary data.</text>
</comment>
<dbReference type="EMBL" id="BSXT01001430">
    <property type="protein sequence ID" value="GMF42353.1"/>
    <property type="molecule type" value="Genomic_DNA"/>
</dbReference>
<evidence type="ECO:0000313" key="1">
    <source>
        <dbReference type="EMBL" id="GMF42353.1"/>
    </source>
</evidence>
<dbReference type="Proteomes" id="UP001165121">
    <property type="component" value="Unassembled WGS sequence"/>
</dbReference>
<protein>
    <submittedName>
        <fullName evidence="1">Unnamed protein product</fullName>
    </submittedName>
</protein>
<sequence length="138" mass="14952">MALCSAAAASPQAATPAPALSPRPPATANITFMCRGFVDVLELSVRVLVNTLCEQLCEQLQWTLKIELTPVQLRLKTLPKIDDEWPTEEAAKDAKARPTTICNAVGTEFEGVGSEGRVHLLVGLPEDAEDKEVKQEKL</sequence>